<dbReference type="Pfam" id="PF13377">
    <property type="entry name" value="Peripla_BP_3"/>
    <property type="match status" value="1"/>
</dbReference>
<dbReference type="EMBL" id="MIJY01000044">
    <property type="protein sequence ID" value="OEG09769.1"/>
    <property type="molecule type" value="Genomic_DNA"/>
</dbReference>
<organism evidence="5 6">
    <name type="scientific">Enterococcus termitis</name>
    <dbReference type="NCBI Taxonomy" id="332950"/>
    <lineage>
        <taxon>Bacteria</taxon>
        <taxon>Bacillati</taxon>
        <taxon>Bacillota</taxon>
        <taxon>Bacilli</taxon>
        <taxon>Lactobacillales</taxon>
        <taxon>Enterococcaceae</taxon>
        <taxon>Enterococcus</taxon>
    </lineage>
</organism>
<dbReference type="PANTHER" id="PTHR30146">
    <property type="entry name" value="LACI-RELATED TRANSCRIPTIONAL REPRESSOR"/>
    <property type="match status" value="1"/>
</dbReference>
<dbReference type="InterPro" id="IPR028082">
    <property type="entry name" value="Peripla_BP_I"/>
</dbReference>
<feature type="domain" description="HTH lacI-type" evidence="4">
    <location>
        <begin position="2"/>
        <end position="58"/>
    </location>
</feature>
<dbReference type="PRINTS" id="PR00036">
    <property type="entry name" value="HTHLACI"/>
</dbReference>
<keyword evidence="6" id="KW-1185">Reference proteome</keyword>
<evidence type="ECO:0000313" key="5">
    <source>
        <dbReference type="EMBL" id="OEG09769.1"/>
    </source>
</evidence>
<dbReference type="GO" id="GO:0003700">
    <property type="term" value="F:DNA-binding transcription factor activity"/>
    <property type="evidence" value="ECO:0007669"/>
    <property type="project" value="TreeGrafter"/>
</dbReference>
<dbReference type="GO" id="GO:0000976">
    <property type="term" value="F:transcription cis-regulatory region binding"/>
    <property type="evidence" value="ECO:0007669"/>
    <property type="project" value="TreeGrafter"/>
</dbReference>
<evidence type="ECO:0000256" key="1">
    <source>
        <dbReference type="ARBA" id="ARBA00023015"/>
    </source>
</evidence>
<protein>
    <submittedName>
        <fullName evidence="5">LacI family transcriptional regulator</fullName>
    </submittedName>
</protein>
<dbReference type="OrthoDB" id="43195at2"/>
<dbReference type="PROSITE" id="PS50932">
    <property type="entry name" value="HTH_LACI_2"/>
    <property type="match status" value="1"/>
</dbReference>
<dbReference type="SUPFAM" id="SSF53822">
    <property type="entry name" value="Periplasmic binding protein-like I"/>
    <property type="match status" value="1"/>
</dbReference>
<evidence type="ECO:0000259" key="4">
    <source>
        <dbReference type="PROSITE" id="PS50932"/>
    </source>
</evidence>
<dbReference type="Gene3D" id="3.40.50.2300">
    <property type="match status" value="2"/>
</dbReference>
<keyword evidence="3" id="KW-0804">Transcription</keyword>
<comment type="caution">
    <text evidence="5">The sequence shown here is derived from an EMBL/GenBank/DDBJ whole genome shotgun (WGS) entry which is preliminary data.</text>
</comment>
<reference evidence="6" key="1">
    <citation type="submission" date="2016-09" db="EMBL/GenBank/DDBJ databases">
        <authorList>
            <person name="Gulvik C.A."/>
        </authorList>
    </citation>
    <scope>NUCLEOTIDE SEQUENCE [LARGE SCALE GENOMIC DNA]</scope>
    <source>
        <strain evidence="6">LMG 8895</strain>
    </source>
</reference>
<dbReference type="InterPro" id="IPR010982">
    <property type="entry name" value="Lambda_DNA-bd_dom_sf"/>
</dbReference>
<gene>
    <name evidence="5" type="ORF">BCR25_09675</name>
</gene>
<dbReference type="InterPro" id="IPR046335">
    <property type="entry name" value="LacI/GalR-like_sensor"/>
</dbReference>
<dbReference type="InterPro" id="IPR000843">
    <property type="entry name" value="HTH_LacI"/>
</dbReference>
<evidence type="ECO:0000256" key="3">
    <source>
        <dbReference type="ARBA" id="ARBA00023163"/>
    </source>
</evidence>
<dbReference type="Pfam" id="PF00356">
    <property type="entry name" value="LacI"/>
    <property type="match status" value="1"/>
</dbReference>
<name>A0A1E5GAP4_9ENTE</name>
<dbReference type="SUPFAM" id="SSF47413">
    <property type="entry name" value="lambda repressor-like DNA-binding domains"/>
    <property type="match status" value="1"/>
</dbReference>
<accession>A0A1E5GAP4</accession>
<evidence type="ECO:0000256" key="2">
    <source>
        <dbReference type="ARBA" id="ARBA00023125"/>
    </source>
</evidence>
<dbReference type="SMART" id="SM00354">
    <property type="entry name" value="HTH_LACI"/>
    <property type="match status" value="1"/>
</dbReference>
<sequence>MASIRDIAKMAGVSAASVSRILNNDETFSINENTRKRVIDIANKMNYSKEKNKHGSRSTGDEQTIALVVRHSAESELDDPYFRYIRRGIEKEAEKWRLRVLRVFRMRDKEKDWEQLSKYGAVVMVGEMTQDAVEKAYSFNQKLILVDTYTNYSQYDCIQTDFADKTHEILDTLYQNGHRRFAFIGGLASKVAIDGQVVRYKEEVRAENFQEWIKLNNLEDCAAVYQGSWSTESGVALAKEMLAADPLPTAVVVASDPMAVGVYRAINDAGLRIPADISIVSFDDIDIAQYMTPALSSVRMNAEEMGCLAVRLAKERMLEERIMPIRVICSTELKLRESVKKIIEAVD</sequence>
<evidence type="ECO:0000313" key="6">
    <source>
        <dbReference type="Proteomes" id="UP000095094"/>
    </source>
</evidence>
<dbReference type="CDD" id="cd01392">
    <property type="entry name" value="HTH_LacI"/>
    <property type="match status" value="1"/>
</dbReference>
<dbReference type="RefSeq" id="WP_069664522.1">
    <property type="nucleotide sequence ID" value="NZ_JBHUJJ010000001.1"/>
</dbReference>
<keyword evidence="1" id="KW-0805">Transcription regulation</keyword>
<dbReference type="PANTHER" id="PTHR30146:SF149">
    <property type="entry name" value="HTH-TYPE TRANSCRIPTIONAL REGULATOR EBGR"/>
    <property type="match status" value="1"/>
</dbReference>
<dbReference type="AlphaFoldDB" id="A0A1E5GAP4"/>
<dbReference type="CDD" id="cd01544">
    <property type="entry name" value="PBP1_GalR"/>
    <property type="match status" value="1"/>
</dbReference>
<keyword evidence="2" id="KW-0238">DNA-binding</keyword>
<dbReference type="PROSITE" id="PS00356">
    <property type="entry name" value="HTH_LACI_1"/>
    <property type="match status" value="1"/>
</dbReference>
<dbReference type="Proteomes" id="UP000095094">
    <property type="component" value="Unassembled WGS sequence"/>
</dbReference>
<dbReference type="Gene3D" id="1.10.260.40">
    <property type="entry name" value="lambda repressor-like DNA-binding domains"/>
    <property type="match status" value="1"/>
</dbReference>
<proteinExistence type="predicted"/>